<dbReference type="GO" id="GO:0051287">
    <property type="term" value="F:NAD binding"/>
    <property type="evidence" value="ECO:0007669"/>
    <property type="project" value="InterPro"/>
</dbReference>
<evidence type="ECO:0000256" key="2">
    <source>
        <dbReference type="ARBA" id="ARBA00023027"/>
    </source>
</evidence>
<dbReference type="Gene3D" id="3.40.50.720">
    <property type="entry name" value="NAD(P)-binding Rossmann-like Domain"/>
    <property type="match status" value="1"/>
</dbReference>
<dbReference type="PANTHER" id="PTHR42938:SF22">
    <property type="entry name" value="D-3-PHOSPHOGLYCERATE DEHYDROGENASE"/>
    <property type="match status" value="1"/>
</dbReference>
<feature type="domain" description="D-isomer specific 2-hydroxyacid dehydrogenase NAD-binding" evidence="3">
    <location>
        <begin position="2"/>
        <end position="55"/>
    </location>
</feature>
<feature type="non-terminal residue" evidence="4">
    <location>
        <position position="1"/>
    </location>
</feature>
<keyword evidence="2" id="KW-0520">NAD</keyword>
<sequence>MGEELNGKTLAIIGLGRIGREVAKRMQSFNMKTIGYDPIITGEQSITFGVEFFELK</sequence>
<name>A0A820SNY6_9BILA</name>
<dbReference type="InterPro" id="IPR029752">
    <property type="entry name" value="D-isomer_DH_CS1"/>
</dbReference>
<dbReference type="InterPro" id="IPR006140">
    <property type="entry name" value="D-isomer_DH_NAD-bd"/>
</dbReference>
<gene>
    <name evidence="4" type="ORF">OKA104_LOCUS54708</name>
</gene>
<dbReference type="Pfam" id="PF02826">
    <property type="entry name" value="2-Hacid_dh_C"/>
    <property type="match status" value="1"/>
</dbReference>
<dbReference type="AlphaFoldDB" id="A0A820SNY6"/>
<keyword evidence="1" id="KW-0560">Oxidoreductase</keyword>
<organism evidence="4 5">
    <name type="scientific">Adineta steineri</name>
    <dbReference type="NCBI Taxonomy" id="433720"/>
    <lineage>
        <taxon>Eukaryota</taxon>
        <taxon>Metazoa</taxon>
        <taxon>Spiralia</taxon>
        <taxon>Gnathifera</taxon>
        <taxon>Rotifera</taxon>
        <taxon>Eurotatoria</taxon>
        <taxon>Bdelloidea</taxon>
        <taxon>Adinetida</taxon>
        <taxon>Adinetidae</taxon>
        <taxon>Adineta</taxon>
    </lineage>
</organism>
<dbReference type="PROSITE" id="PS00065">
    <property type="entry name" value="D_2_HYDROXYACID_DH_1"/>
    <property type="match status" value="1"/>
</dbReference>
<reference evidence="4" key="1">
    <citation type="submission" date="2021-02" db="EMBL/GenBank/DDBJ databases">
        <authorList>
            <person name="Nowell W R."/>
        </authorList>
    </citation>
    <scope>NUCLEOTIDE SEQUENCE</scope>
</reference>
<dbReference type="PANTHER" id="PTHR42938">
    <property type="entry name" value="FORMATE DEHYDROGENASE 1"/>
    <property type="match status" value="1"/>
</dbReference>
<evidence type="ECO:0000256" key="1">
    <source>
        <dbReference type="ARBA" id="ARBA00023002"/>
    </source>
</evidence>
<evidence type="ECO:0000313" key="4">
    <source>
        <dbReference type="EMBL" id="CAF4461267.1"/>
    </source>
</evidence>
<accession>A0A820SNY6</accession>
<dbReference type="SUPFAM" id="SSF51735">
    <property type="entry name" value="NAD(P)-binding Rossmann-fold domains"/>
    <property type="match status" value="1"/>
</dbReference>
<dbReference type="Proteomes" id="UP000663881">
    <property type="component" value="Unassembled WGS sequence"/>
</dbReference>
<comment type="caution">
    <text evidence="4">The sequence shown here is derived from an EMBL/GenBank/DDBJ whole genome shotgun (WGS) entry which is preliminary data.</text>
</comment>
<protein>
    <recommendedName>
        <fullName evidence="3">D-isomer specific 2-hydroxyacid dehydrogenase NAD-binding domain-containing protein</fullName>
    </recommendedName>
</protein>
<dbReference type="EMBL" id="CAJOAY010037016">
    <property type="protein sequence ID" value="CAF4461267.1"/>
    <property type="molecule type" value="Genomic_DNA"/>
</dbReference>
<dbReference type="GO" id="GO:0004617">
    <property type="term" value="F:phosphoglycerate dehydrogenase activity"/>
    <property type="evidence" value="ECO:0007669"/>
    <property type="project" value="TreeGrafter"/>
</dbReference>
<proteinExistence type="predicted"/>
<dbReference type="InterPro" id="IPR036291">
    <property type="entry name" value="NAD(P)-bd_dom_sf"/>
</dbReference>
<evidence type="ECO:0000259" key="3">
    <source>
        <dbReference type="Pfam" id="PF02826"/>
    </source>
</evidence>
<evidence type="ECO:0000313" key="5">
    <source>
        <dbReference type="Proteomes" id="UP000663881"/>
    </source>
</evidence>